<dbReference type="SUPFAM" id="SSF82689">
    <property type="entry name" value="Mechanosensitive channel protein MscS (YggB), C-terminal domain"/>
    <property type="match status" value="1"/>
</dbReference>
<dbReference type="EMBL" id="JAXOFX010000016">
    <property type="protein sequence ID" value="MDZ5473826.1"/>
    <property type="molecule type" value="Genomic_DNA"/>
</dbReference>
<evidence type="ECO:0000256" key="2">
    <source>
        <dbReference type="ARBA" id="ARBA00008017"/>
    </source>
</evidence>
<evidence type="ECO:0000256" key="7">
    <source>
        <dbReference type="SAM" id="Phobius"/>
    </source>
</evidence>
<feature type="domain" description="Mechanosensitive ion channel MscS C-terminal" evidence="9">
    <location>
        <begin position="250"/>
        <end position="335"/>
    </location>
</feature>
<evidence type="ECO:0000256" key="5">
    <source>
        <dbReference type="ARBA" id="ARBA00022989"/>
    </source>
</evidence>
<comment type="subcellular location">
    <subcellularLocation>
        <location evidence="1">Cell membrane</location>
        <topology evidence="1">Multi-pass membrane protein</topology>
    </subcellularLocation>
</comment>
<dbReference type="Pfam" id="PF00924">
    <property type="entry name" value="MS_channel_2nd"/>
    <property type="match status" value="1"/>
</dbReference>
<evidence type="ECO:0000259" key="8">
    <source>
        <dbReference type="Pfam" id="PF00924"/>
    </source>
</evidence>
<evidence type="ECO:0000256" key="6">
    <source>
        <dbReference type="ARBA" id="ARBA00023136"/>
    </source>
</evidence>
<dbReference type="InterPro" id="IPR023408">
    <property type="entry name" value="MscS_beta-dom_sf"/>
</dbReference>
<evidence type="ECO:0000313" key="12">
    <source>
        <dbReference type="Proteomes" id="UP001290455"/>
    </source>
</evidence>
<dbReference type="InterPro" id="IPR006685">
    <property type="entry name" value="MscS_channel_2nd"/>
</dbReference>
<keyword evidence="4 7" id="KW-0812">Transmembrane</keyword>
<evidence type="ECO:0000259" key="10">
    <source>
        <dbReference type="Pfam" id="PF21088"/>
    </source>
</evidence>
<dbReference type="InterPro" id="IPR049142">
    <property type="entry name" value="MS_channel_1st"/>
</dbReference>
<dbReference type="Gene3D" id="1.10.287.1260">
    <property type="match status" value="1"/>
</dbReference>
<feature type="transmembrane region" description="Helical" evidence="7">
    <location>
        <begin position="94"/>
        <end position="117"/>
    </location>
</feature>
<dbReference type="RefSeq" id="WP_322448114.1">
    <property type="nucleotide sequence ID" value="NZ_JAXOFX010000016.1"/>
</dbReference>
<dbReference type="PANTHER" id="PTHR43634:SF2">
    <property type="entry name" value="LOW CONDUCTANCE MECHANOSENSITIVE CHANNEL YNAI"/>
    <property type="match status" value="1"/>
</dbReference>
<accession>A0ABU5J326</accession>
<gene>
    <name evidence="11" type="ORF">SM124_19075</name>
</gene>
<dbReference type="InterPro" id="IPR049278">
    <property type="entry name" value="MS_channel_C"/>
</dbReference>
<dbReference type="InterPro" id="IPR011014">
    <property type="entry name" value="MscS_channel_TM-2"/>
</dbReference>
<evidence type="ECO:0000256" key="3">
    <source>
        <dbReference type="ARBA" id="ARBA00022475"/>
    </source>
</evidence>
<dbReference type="InterPro" id="IPR045042">
    <property type="entry name" value="YnaI-like"/>
</dbReference>
<evidence type="ECO:0000256" key="4">
    <source>
        <dbReference type="ARBA" id="ARBA00022692"/>
    </source>
</evidence>
<dbReference type="Pfam" id="PF21088">
    <property type="entry name" value="MS_channel_1st"/>
    <property type="match status" value="1"/>
</dbReference>
<evidence type="ECO:0000313" key="11">
    <source>
        <dbReference type="EMBL" id="MDZ5473826.1"/>
    </source>
</evidence>
<dbReference type="Pfam" id="PF21082">
    <property type="entry name" value="MS_channel_3rd"/>
    <property type="match status" value="1"/>
</dbReference>
<reference evidence="11 12" key="1">
    <citation type="submission" date="2023-11" db="EMBL/GenBank/DDBJ databases">
        <title>Bacillus jintuensis, isolated from a mudflat on the Beibu Gulf coast.</title>
        <authorList>
            <person name="Li M."/>
        </authorList>
    </citation>
    <scope>NUCLEOTIDE SEQUENCE [LARGE SCALE GENOMIC DNA]</scope>
    <source>
        <strain evidence="11 12">31A1R</strain>
    </source>
</reference>
<evidence type="ECO:0000259" key="9">
    <source>
        <dbReference type="Pfam" id="PF21082"/>
    </source>
</evidence>
<organism evidence="11 12">
    <name type="scientific">Robertmurraya mangrovi</name>
    <dbReference type="NCBI Taxonomy" id="3098077"/>
    <lineage>
        <taxon>Bacteria</taxon>
        <taxon>Bacillati</taxon>
        <taxon>Bacillota</taxon>
        <taxon>Bacilli</taxon>
        <taxon>Bacillales</taxon>
        <taxon>Bacillaceae</taxon>
        <taxon>Robertmurraya</taxon>
    </lineage>
</organism>
<keyword evidence="5 7" id="KW-1133">Transmembrane helix</keyword>
<dbReference type="InterPro" id="IPR011066">
    <property type="entry name" value="MscS_channel_C_sf"/>
</dbReference>
<comment type="caution">
    <text evidence="11">The sequence shown here is derived from an EMBL/GenBank/DDBJ whole genome shotgun (WGS) entry which is preliminary data.</text>
</comment>
<feature type="domain" description="Mechanosensitive ion channel transmembrane helices 2/3" evidence="10">
    <location>
        <begin position="135"/>
        <end position="176"/>
    </location>
</feature>
<keyword evidence="3" id="KW-1003">Cell membrane</keyword>
<dbReference type="Gene3D" id="2.30.30.60">
    <property type="match status" value="1"/>
</dbReference>
<proteinExistence type="inferred from homology"/>
<feature type="transmembrane region" description="Helical" evidence="7">
    <location>
        <begin position="12"/>
        <end position="30"/>
    </location>
</feature>
<feature type="domain" description="Mechanosensitive ion channel MscS" evidence="8">
    <location>
        <begin position="178"/>
        <end position="244"/>
    </location>
</feature>
<comment type="similarity">
    <text evidence="2">Belongs to the MscS (TC 1.A.23) family.</text>
</comment>
<dbReference type="InterPro" id="IPR010920">
    <property type="entry name" value="LSM_dom_sf"/>
</dbReference>
<sequence>MNFSLNNETLLQLGMALSIFLTFIFLRKLLTNQLIKLILALTQKLKVDFGTKLILAYEKPIRWFIVIFGLYLTIKFIPFTLMTTSMEQSLLRTALIGLISWGAFNFSTVTDVLFPRLMERLDFNVDKIVIPFITKLLKTIIVTMAICMIAEEWGFNVNGFIAGLGLGGLAFALAAKETISNLFGGVVIVTEKPFTIGDWIKTPSVEGIVEDITFRSTKIRTFAQALVTVPNSTLANEPIVNWSKMGKRQITFHLGVTYSTTKQKLEKVVYEIEQMLIEHEEVHNDTIIVKFDRFNDSSLDIYMYFFTNVINFADYLNIKEDINFKIMAILEELKVDIAFPTRTLVLQSDQVVIENEKRFEALSS</sequence>
<feature type="transmembrane region" description="Helical" evidence="7">
    <location>
        <begin position="157"/>
        <end position="175"/>
    </location>
</feature>
<dbReference type="SUPFAM" id="SSF82861">
    <property type="entry name" value="Mechanosensitive channel protein MscS (YggB), transmembrane region"/>
    <property type="match status" value="1"/>
</dbReference>
<keyword evidence="6 7" id="KW-0472">Membrane</keyword>
<dbReference type="SUPFAM" id="SSF50182">
    <property type="entry name" value="Sm-like ribonucleoproteins"/>
    <property type="match status" value="1"/>
</dbReference>
<protein>
    <submittedName>
        <fullName evidence="11">Mechanosensitive ion channel family protein</fullName>
    </submittedName>
</protein>
<evidence type="ECO:0000256" key="1">
    <source>
        <dbReference type="ARBA" id="ARBA00004651"/>
    </source>
</evidence>
<dbReference type="Gene3D" id="3.30.70.100">
    <property type="match status" value="1"/>
</dbReference>
<dbReference type="PANTHER" id="PTHR43634">
    <property type="entry name" value="OW CONDUCTANCE MECHANOSENSITIVE CHANNEL"/>
    <property type="match status" value="1"/>
</dbReference>
<dbReference type="Proteomes" id="UP001290455">
    <property type="component" value="Unassembled WGS sequence"/>
</dbReference>
<feature type="transmembrane region" description="Helical" evidence="7">
    <location>
        <begin position="61"/>
        <end position="82"/>
    </location>
</feature>
<keyword evidence="12" id="KW-1185">Reference proteome</keyword>
<name>A0ABU5J326_9BACI</name>